<feature type="domain" description="DUF6894" evidence="1">
    <location>
        <begin position="2"/>
        <end position="67"/>
    </location>
</feature>
<name>A0A1G5LL30_9HYPH</name>
<accession>A0A1G5LL30</accession>
<keyword evidence="3" id="KW-1185">Reference proteome</keyword>
<sequence length="84" mass="9133">MRCFLHLVKGKVALTDDIGVDAVDIGAAAAEILIALRDLRAADPDAENDWHGWSLEIVDCMGYVRGRISLDEPENMSTLQGHNG</sequence>
<reference evidence="2 3" key="1">
    <citation type="submission" date="2016-10" db="EMBL/GenBank/DDBJ databases">
        <authorList>
            <person name="de Groot N.N."/>
        </authorList>
    </citation>
    <scope>NUCLEOTIDE SEQUENCE [LARGE SCALE GENOMIC DNA]</scope>
    <source>
        <strain evidence="2 3">CGMCC 1.7666</strain>
    </source>
</reference>
<organism evidence="2 3">
    <name type="scientific">Microvirga guangxiensis</name>
    <dbReference type="NCBI Taxonomy" id="549386"/>
    <lineage>
        <taxon>Bacteria</taxon>
        <taxon>Pseudomonadati</taxon>
        <taxon>Pseudomonadota</taxon>
        <taxon>Alphaproteobacteria</taxon>
        <taxon>Hyphomicrobiales</taxon>
        <taxon>Methylobacteriaceae</taxon>
        <taxon>Microvirga</taxon>
    </lineage>
</organism>
<protein>
    <recommendedName>
        <fullName evidence="1">DUF6894 domain-containing protein</fullName>
    </recommendedName>
</protein>
<dbReference type="RefSeq" id="WP_091139669.1">
    <property type="nucleotide sequence ID" value="NZ_FMVJ01000021.1"/>
</dbReference>
<evidence type="ECO:0000313" key="3">
    <source>
        <dbReference type="Proteomes" id="UP000199569"/>
    </source>
</evidence>
<dbReference type="InterPro" id="IPR054189">
    <property type="entry name" value="DUF6894"/>
</dbReference>
<evidence type="ECO:0000259" key="1">
    <source>
        <dbReference type="Pfam" id="PF21834"/>
    </source>
</evidence>
<gene>
    <name evidence="2" type="ORF">SAMN02927923_04461</name>
</gene>
<dbReference type="Pfam" id="PF21834">
    <property type="entry name" value="DUF6894"/>
    <property type="match status" value="1"/>
</dbReference>
<dbReference type="STRING" id="549386.SAMN02927923_04461"/>
<proteinExistence type="predicted"/>
<dbReference type="EMBL" id="FMVJ01000021">
    <property type="protein sequence ID" value="SCZ13562.1"/>
    <property type="molecule type" value="Genomic_DNA"/>
</dbReference>
<evidence type="ECO:0000313" key="2">
    <source>
        <dbReference type="EMBL" id="SCZ13562.1"/>
    </source>
</evidence>
<dbReference type="AlphaFoldDB" id="A0A1G5LL30"/>
<dbReference type="Proteomes" id="UP000199569">
    <property type="component" value="Unassembled WGS sequence"/>
</dbReference>